<dbReference type="InterPro" id="IPR010033">
    <property type="entry name" value="HAD_SF_ppase_IIIC"/>
</dbReference>
<proteinExistence type="predicted"/>
<name>A0A3A4N9I6_ABYX5</name>
<evidence type="ECO:0000313" key="3">
    <source>
        <dbReference type="EMBL" id="RJP16092.1"/>
    </source>
</evidence>
<dbReference type="InterPro" id="IPR010037">
    <property type="entry name" value="FkbH_domain"/>
</dbReference>
<dbReference type="AlphaFoldDB" id="A0A3A4N9I6"/>
<dbReference type="EMBL" id="QZKU01000128">
    <property type="protein sequence ID" value="RJP16092.1"/>
    <property type="molecule type" value="Genomic_DNA"/>
</dbReference>
<dbReference type="GO" id="GO:0016788">
    <property type="term" value="F:hydrolase activity, acting on ester bonds"/>
    <property type="evidence" value="ECO:0007669"/>
    <property type="project" value="UniProtKB-ARBA"/>
</dbReference>
<protein>
    <submittedName>
        <fullName evidence="3">HAD-IIIC family phosphatase</fullName>
    </submittedName>
</protein>
<dbReference type="Gene3D" id="3.40.50.1000">
    <property type="entry name" value="HAD superfamily/HAD-like"/>
    <property type="match status" value="1"/>
</dbReference>
<feature type="region of interest" description="Disordered" evidence="1">
    <location>
        <begin position="1"/>
        <end position="22"/>
    </location>
</feature>
<evidence type="ECO:0000256" key="1">
    <source>
        <dbReference type="SAM" id="MobiDB-lite"/>
    </source>
</evidence>
<dbReference type="InterPro" id="IPR036412">
    <property type="entry name" value="HAD-like_sf"/>
</dbReference>
<evidence type="ECO:0000313" key="4">
    <source>
        <dbReference type="Proteomes" id="UP000265882"/>
    </source>
</evidence>
<organism evidence="3 4">
    <name type="scientific">Abyssobacteria bacterium (strain SURF_5)</name>
    <dbReference type="NCBI Taxonomy" id="2093360"/>
    <lineage>
        <taxon>Bacteria</taxon>
        <taxon>Pseudomonadati</taxon>
        <taxon>Candidatus Hydrogenedentota</taxon>
        <taxon>Candidatus Abyssobacteria</taxon>
    </lineage>
</organism>
<dbReference type="Gene3D" id="3.40.50.1110">
    <property type="entry name" value="SGNH hydrolase"/>
    <property type="match status" value="1"/>
</dbReference>
<dbReference type="Pfam" id="PF21211">
    <property type="entry name" value="FkbH_N"/>
    <property type="match status" value="1"/>
</dbReference>
<dbReference type="InterPro" id="IPR049369">
    <property type="entry name" value="BF1531-like_N"/>
</dbReference>
<dbReference type="InterPro" id="IPR036514">
    <property type="entry name" value="SGNH_hydro_sf"/>
</dbReference>
<dbReference type="InterPro" id="IPR023214">
    <property type="entry name" value="HAD_sf"/>
</dbReference>
<dbReference type="NCBIfam" id="TIGR01686">
    <property type="entry name" value="FkbH"/>
    <property type="match status" value="1"/>
</dbReference>
<gene>
    <name evidence="3" type="ORF">C4520_18935</name>
</gene>
<accession>A0A3A4N9I6</accession>
<dbReference type="SUPFAM" id="SSF56784">
    <property type="entry name" value="HAD-like"/>
    <property type="match status" value="1"/>
</dbReference>
<comment type="caution">
    <text evidence="3">The sequence shown here is derived from an EMBL/GenBank/DDBJ whole genome shotgun (WGS) entry which is preliminary data.</text>
</comment>
<dbReference type="Proteomes" id="UP000265882">
    <property type="component" value="Unassembled WGS sequence"/>
</dbReference>
<feature type="domain" description="BF1531-like N-terminal" evidence="2">
    <location>
        <begin position="63"/>
        <end position="250"/>
    </location>
</feature>
<evidence type="ECO:0000259" key="2">
    <source>
        <dbReference type="Pfam" id="PF21211"/>
    </source>
</evidence>
<dbReference type="NCBIfam" id="TIGR01681">
    <property type="entry name" value="HAD-SF-IIIC"/>
    <property type="match status" value="1"/>
</dbReference>
<sequence>MKAEQKREEIKAAKSASKEGKHQEAFQRLRGIADPYDDFSLQSRYAKVYQTIRGNLGLRPIRLALVGGSTLEHFSDVLAFWLAMEGFRLELYLSPYDTMRQTILDAGSDLYAFNPELVWIFCTEKDVRISLSSAAGHSPEIISQAVQSAVQECSELWQTINSRCSAYIIQNNADLPCERIFGNLECAVDWSRLNLLRRFNLELASRLRAGITILDFEYISSAFGKYRWFDHRYWFHSKHAFSLDAAGLVAFHAARLIGALKGAAKKCIVLDLDNTLWGGVVGDDGLAGIRLGVSADGEAFVAFQEYLKGLADRGVLLAVCSKNEDGTAKEPFLKHPDMRLKLQDISVFIANWNNKADNICTIAKTLNIGLDSLVFIDDNPAERELVRSLLPMVTVPEMPEDPADYIRTLDRLSLFETVSFSSEDRKRGQMYRENAARQEHQEKFTDLTSFLASLDMEATVGSPDAFHVKRMSQLINKSNQFHLTGTRYTESQIEGFAADPDYMVRYFKLKDKFGDNGLISVVVLKREQADLLINTWVMSCRVLSRGMEEFICNEILSLARNGGCSRVLGCYVPSSKNQLVQGLFGRLQFRKVLQEENGATHWEYVLEQGNLPFQTHIRRSES</sequence>
<reference evidence="3 4" key="1">
    <citation type="journal article" date="2017" name="ISME J.">
        <title>Energy and carbon metabolisms in a deep terrestrial subsurface fluid microbial community.</title>
        <authorList>
            <person name="Momper L."/>
            <person name="Jungbluth S.P."/>
            <person name="Lee M.D."/>
            <person name="Amend J.P."/>
        </authorList>
    </citation>
    <scope>NUCLEOTIDE SEQUENCE [LARGE SCALE GENOMIC DNA]</scope>
    <source>
        <strain evidence="3">SURF_5</strain>
    </source>
</reference>